<gene>
    <name evidence="1" type="ORF">DVK85_06235</name>
</gene>
<organism evidence="1 2">
    <name type="scientific">Flavobacterium arcticum</name>
    <dbReference type="NCBI Taxonomy" id="1784713"/>
    <lineage>
        <taxon>Bacteria</taxon>
        <taxon>Pseudomonadati</taxon>
        <taxon>Bacteroidota</taxon>
        <taxon>Flavobacteriia</taxon>
        <taxon>Flavobacteriales</taxon>
        <taxon>Flavobacteriaceae</taxon>
        <taxon>Flavobacterium</taxon>
    </lineage>
</organism>
<dbReference type="OrthoDB" id="9801383at2"/>
<dbReference type="EMBL" id="CP031188">
    <property type="protein sequence ID" value="AXG73858.1"/>
    <property type="molecule type" value="Genomic_DNA"/>
</dbReference>
<reference evidence="1 2" key="1">
    <citation type="submission" date="2018-07" db="EMBL/GenBank/DDBJ databases">
        <title>Complete genome sequence of Flavobacterium arcticum type strain SM1502T.</title>
        <authorList>
            <person name="Li Y."/>
            <person name="Li D.-D."/>
        </authorList>
    </citation>
    <scope>NUCLEOTIDE SEQUENCE [LARGE SCALE GENOMIC DNA]</scope>
    <source>
        <strain evidence="1 2">SM1502</strain>
    </source>
</reference>
<protein>
    <submittedName>
        <fullName evidence="1">Uncharacterized protein</fullName>
    </submittedName>
</protein>
<sequence>MGTFPIASGGLCKYNDTGVDLSTDWKNNGYDDAEWAFGNAILGYGDGIESTTLDYGTDADNKYPTYYLRHIFNVEDITQIGSLVFNTMKDDGVVVYVNGVEVFRDNIPDGEITYNTYASSAIGGADEETWVEVVTENLLQNGENVIAVELHQGSASSSDLRFDMEVTYTLPALEVTNYPVAKDEE</sequence>
<keyword evidence="2" id="KW-1185">Reference proteome</keyword>
<evidence type="ECO:0000313" key="2">
    <source>
        <dbReference type="Proteomes" id="UP000253951"/>
    </source>
</evidence>
<dbReference type="RefSeq" id="WP_114677617.1">
    <property type="nucleotide sequence ID" value="NZ_CP031188.1"/>
</dbReference>
<accession>A0A345HB98</accession>
<dbReference type="Gene3D" id="2.60.120.260">
    <property type="entry name" value="Galactose-binding domain-like"/>
    <property type="match status" value="1"/>
</dbReference>
<dbReference type="KEGG" id="fat:DVK85_06235"/>
<dbReference type="Proteomes" id="UP000253951">
    <property type="component" value="Chromosome"/>
</dbReference>
<name>A0A345HB98_9FLAO</name>
<proteinExistence type="predicted"/>
<dbReference type="AlphaFoldDB" id="A0A345HB98"/>
<evidence type="ECO:0000313" key="1">
    <source>
        <dbReference type="EMBL" id="AXG73858.1"/>
    </source>
</evidence>